<feature type="transmembrane region" description="Helical" evidence="2">
    <location>
        <begin position="156"/>
        <end position="181"/>
    </location>
</feature>
<dbReference type="OrthoDB" id="2016285at2759"/>
<protein>
    <submittedName>
        <fullName evidence="3">S-adenosyl-L-methionine-dependent methyltransferase</fullName>
    </submittedName>
</protein>
<dbReference type="STRING" id="436010.A0A165WM76"/>
<dbReference type="GO" id="GO:0032259">
    <property type="term" value="P:methylation"/>
    <property type="evidence" value="ECO:0007669"/>
    <property type="project" value="UniProtKB-KW"/>
</dbReference>
<dbReference type="CDD" id="cd02440">
    <property type="entry name" value="AdoMet_MTases"/>
    <property type="match status" value="1"/>
</dbReference>
<keyword evidence="4" id="KW-1185">Reference proteome</keyword>
<keyword evidence="1" id="KW-0620">Polyamine biosynthesis</keyword>
<keyword evidence="2" id="KW-0472">Membrane</keyword>
<dbReference type="PANTHER" id="PTHR43317">
    <property type="entry name" value="THERMOSPERMINE SYNTHASE ACAULIS5"/>
    <property type="match status" value="1"/>
</dbReference>
<name>A0A165WM76_9AGAM</name>
<feature type="transmembrane region" description="Helical" evidence="2">
    <location>
        <begin position="108"/>
        <end position="135"/>
    </location>
</feature>
<evidence type="ECO:0000313" key="3">
    <source>
        <dbReference type="EMBL" id="KZP07739.1"/>
    </source>
</evidence>
<keyword evidence="2" id="KW-1133">Transmembrane helix</keyword>
<dbReference type="AlphaFoldDB" id="A0A165WM76"/>
<feature type="transmembrane region" description="Helical" evidence="2">
    <location>
        <begin position="32"/>
        <end position="55"/>
    </location>
</feature>
<dbReference type="NCBIfam" id="NF037959">
    <property type="entry name" value="MFS_SpdSyn"/>
    <property type="match status" value="1"/>
</dbReference>
<evidence type="ECO:0000256" key="2">
    <source>
        <dbReference type="SAM" id="Phobius"/>
    </source>
</evidence>
<accession>A0A165WM76</accession>
<keyword evidence="2" id="KW-0812">Transmembrane</keyword>
<gene>
    <name evidence="3" type="ORF">FIBSPDRAFT_840941</name>
</gene>
<dbReference type="GO" id="GO:0008168">
    <property type="term" value="F:methyltransferase activity"/>
    <property type="evidence" value="ECO:0007669"/>
    <property type="project" value="UniProtKB-KW"/>
</dbReference>
<dbReference type="SUPFAM" id="SSF53335">
    <property type="entry name" value="S-adenosyl-L-methionine-dependent methyltransferases"/>
    <property type="match status" value="1"/>
</dbReference>
<evidence type="ECO:0000313" key="4">
    <source>
        <dbReference type="Proteomes" id="UP000076532"/>
    </source>
</evidence>
<proteinExistence type="predicted"/>
<dbReference type="GO" id="GO:0006596">
    <property type="term" value="P:polyamine biosynthetic process"/>
    <property type="evidence" value="ECO:0007669"/>
    <property type="project" value="UniProtKB-KW"/>
</dbReference>
<sequence length="555" mass="59365">MPVSKEVRLVYLVVSIAALSLALLAYERIVQPIYGAGATGHWLTNVLYGVTTIIFFGPAPSPATTHFALGVLLCAAPLSAYWIAVLTARYGDPVWGPAVTHALVIAPIYYLGSVLHMMVSPAVLVALGTASLVTSRVVHTFSSVPTEQRGRLASNAVFYPTVTLLFALLAPSLVPLTQAYISSFSPSAPSPFGPAFTPSHPSPAYPINILSSVQSTTGLIVVGEIHAPANNQLALPIEAVRFLRASHSLLGGVWIDDKVHTLDDSPAYTDGNGTPLGDSIYAAFVLQEAVRLNAAVDAKNALVIGLGTGISATAFARHGLATTVLEVDAAVYTAARTYFGLPDPGPGRVFLEDAGPWVAQRANDTYSEVEGREGEKFDVVVHDCFSGGGVPAHVFTTAFWGDLKRIMNPAGVVAVNFAGEPTSKAARAILLTLTTVFGECRAFHDSLEALTEQQLSEDFINMVYFCTPAPTLSFRAAAPSDFLNSYMRQAVLTTLARREVPLALLIGNATEAVGWEAEWVLTEANNQLGAWQKPEALKHWKLMRTVLPDVFWETY</sequence>
<organism evidence="3 4">
    <name type="scientific">Athelia psychrophila</name>
    <dbReference type="NCBI Taxonomy" id="1759441"/>
    <lineage>
        <taxon>Eukaryota</taxon>
        <taxon>Fungi</taxon>
        <taxon>Dikarya</taxon>
        <taxon>Basidiomycota</taxon>
        <taxon>Agaricomycotina</taxon>
        <taxon>Agaricomycetes</taxon>
        <taxon>Agaricomycetidae</taxon>
        <taxon>Atheliales</taxon>
        <taxon>Atheliaceae</taxon>
        <taxon>Athelia</taxon>
    </lineage>
</organism>
<evidence type="ECO:0000256" key="1">
    <source>
        <dbReference type="ARBA" id="ARBA00023115"/>
    </source>
</evidence>
<keyword evidence="3" id="KW-0489">Methyltransferase</keyword>
<dbReference type="PANTHER" id="PTHR43317:SF1">
    <property type="entry name" value="THERMOSPERMINE SYNTHASE ACAULIS5"/>
    <property type="match status" value="1"/>
</dbReference>
<dbReference type="InterPro" id="IPR029063">
    <property type="entry name" value="SAM-dependent_MTases_sf"/>
</dbReference>
<dbReference type="EMBL" id="KV417741">
    <property type="protein sequence ID" value="KZP07739.1"/>
    <property type="molecule type" value="Genomic_DNA"/>
</dbReference>
<keyword evidence="3" id="KW-0808">Transferase</keyword>
<feature type="transmembrane region" description="Helical" evidence="2">
    <location>
        <begin position="67"/>
        <end position="88"/>
    </location>
</feature>
<feature type="transmembrane region" description="Helical" evidence="2">
    <location>
        <begin position="9"/>
        <end position="26"/>
    </location>
</feature>
<reference evidence="3 4" key="1">
    <citation type="journal article" date="2016" name="Mol. Biol. Evol.">
        <title>Comparative Genomics of Early-Diverging Mushroom-Forming Fungi Provides Insights into the Origins of Lignocellulose Decay Capabilities.</title>
        <authorList>
            <person name="Nagy L.G."/>
            <person name="Riley R."/>
            <person name="Tritt A."/>
            <person name="Adam C."/>
            <person name="Daum C."/>
            <person name="Floudas D."/>
            <person name="Sun H."/>
            <person name="Yadav J.S."/>
            <person name="Pangilinan J."/>
            <person name="Larsson K.H."/>
            <person name="Matsuura K."/>
            <person name="Barry K."/>
            <person name="Labutti K."/>
            <person name="Kuo R."/>
            <person name="Ohm R.A."/>
            <person name="Bhattacharya S.S."/>
            <person name="Shirouzu T."/>
            <person name="Yoshinaga Y."/>
            <person name="Martin F.M."/>
            <person name="Grigoriev I.V."/>
            <person name="Hibbett D.S."/>
        </authorList>
    </citation>
    <scope>NUCLEOTIDE SEQUENCE [LARGE SCALE GENOMIC DNA]</scope>
    <source>
        <strain evidence="3 4">CBS 109695</strain>
    </source>
</reference>
<dbReference type="Proteomes" id="UP000076532">
    <property type="component" value="Unassembled WGS sequence"/>
</dbReference>
<dbReference type="Gene3D" id="3.40.50.150">
    <property type="entry name" value="Vaccinia Virus protein VP39"/>
    <property type="match status" value="1"/>
</dbReference>